<evidence type="ECO:0000313" key="6">
    <source>
        <dbReference type="Proteomes" id="UP000243081"/>
    </source>
</evidence>
<evidence type="ECO:0000256" key="2">
    <source>
        <dbReference type="ARBA" id="ARBA00035112"/>
    </source>
</evidence>
<comment type="pathway">
    <text evidence="1">Mycotoxin biosynthesis.</text>
</comment>
<evidence type="ECO:0000256" key="1">
    <source>
        <dbReference type="ARBA" id="ARBA00004685"/>
    </source>
</evidence>
<keyword evidence="4" id="KW-0472">Membrane</keyword>
<dbReference type="GO" id="GO:0043386">
    <property type="term" value="P:mycotoxin biosynthetic process"/>
    <property type="evidence" value="ECO:0007669"/>
    <property type="project" value="InterPro"/>
</dbReference>
<keyword evidence="4" id="KW-0812">Transmembrane</keyword>
<dbReference type="InterPro" id="IPR021765">
    <property type="entry name" value="UstYa-like"/>
</dbReference>
<feature type="region of interest" description="Disordered" evidence="3">
    <location>
        <begin position="1"/>
        <end position="24"/>
    </location>
</feature>
<protein>
    <recommendedName>
        <fullName evidence="7">Tat pathway signal sequence</fullName>
    </recommendedName>
</protein>
<evidence type="ECO:0008006" key="7">
    <source>
        <dbReference type="Google" id="ProtNLM"/>
    </source>
</evidence>
<proteinExistence type="inferred from homology"/>
<dbReference type="Pfam" id="PF11807">
    <property type="entry name" value="UstYa"/>
    <property type="match status" value="1"/>
</dbReference>
<dbReference type="OrthoDB" id="3687641at2759"/>
<dbReference type="OMA" id="FNESWHS"/>
<evidence type="ECO:0000313" key="5">
    <source>
        <dbReference type="EMBL" id="OAR03171.1"/>
    </source>
</evidence>
<reference evidence="5 6" key="1">
    <citation type="submission" date="2016-03" db="EMBL/GenBank/DDBJ databases">
        <title>Fine-scale spatial genetic structure of a fungal parasite of coffee scale insects.</title>
        <authorList>
            <person name="Jackson D."/>
            <person name="Zemenick K.A."/>
            <person name="Malloure B."/>
            <person name="Quandt C.A."/>
            <person name="James T.Y."/>
        </authorList>
    </citation>
    <scope>NUCLEOTIDE SEQUENCE [LARGE SCALE GENOMIC DNA]</scope>
    <source>
        <strain evidence="5 6">UM487</strain>
    </source>
</reference>
<organism evidence="5 6">
    <name type="scientific">Cordyceps confragosa</name>
    <name type="common">Lecanicillium lecanii</name>
    <dbReference type="NCBI Taxonomy" id="2714763"/>
    <lineage>
        <taxon>Eukaryota</taxon>
        <taxon>Fungi</taxon>
        <taxon>Dikarya</taxon>
        <taxon>Ascomycota</taxon>
        <taxon>Pezizomycotina</taxon>
        <taxon>Sordariomycetes</taxon>
        <taxon>Hypocreomycetidae</taxon>
        <taxon>Hypocreales</taxon>
        <taxon>Cordycipitaceae</taxon>
        <taxon>Akanthomyces</taxon>
    </lineage>
</organism>
<comment type="caution">
    <text evidence="5">The sequence shown here is derived from an EMBL/GenBank/DDBJ whole genome shotgun (WGS) entry which is preliminary data.</text>
</comment>
<feature type="transmembrane region" description="Helical" evidence="4">
    <location>
        <begin position="43"/>
        <end position="64"/>
    </location>
</feature>
<dbReference type="EMBL" id="LUKN01000289">
    <property type="protein sequence ID" value="OAR03171.1"/>
    <property type="molecule type" value="Genomic_DNA"/>
</dbReference>
<name>A0A179INJ7_CORDF</name>
<evidence type="ECO:0000256" key="3">
    <source>
        <dbReference type="SAM" id="MobiDB-lite"/>
    </source>
</evidence>
<dbReference type="PANTHER" id="PTHR33365">
    <property type="entry name" value="YALI0B05434P"/>
    <property type="match status" value="1"/>
</dbReference>
<sequence length="274" mass="31203">MPSDVTAKGYRPVEAADNENGDWDGDLTRREAQLAQKEKRFRIAFGGNILVFLISLCLLAISWFSKPSLLECDKMTSPYSPVFNGGVQHWEGHFQNVFNQTSKYRGPPTLELESAWEELWYQPGVGLSIDEIAKLNKTRPGVSFTEIDGSDPKNPTYAATLEVFHQIHCLASRVFPACSLVRQATWPLRMFNESWHSYPWFLTDELAGRMHVDHCLESLRLSLMCYADVTPVLAENNPMRPTGLQLDFNVHHKCRNFDKMIEYVQAHGVDVPPE</sequence>
<dbReference type="AlphaFoldDB" id="A0A179INJ7"/>
<dbReference type="Proteomes" id="UP000243081">
    <property type="component" value="Unassembled WGS sequence"/>
</dbReference>
<accession>A0A179INJ7</accession>
<keyword evidence="4" id="KW-1133">Transmembrane helix</keyword>
<evidence type="ECO:0000256" key="4">
    <source>
        <dbReference type="SAM" id="Phobius"/>
    </source>
</evidence>
<keyword evidence="6" id="KW-1185">Reference proteome</keyword>
<comment type="similarity">
    <text evidence="2">Belongs to the ustYa family.</text>
</comment>
<dbReference type="PANTHER" id="PTHR33365:SF4">
    <property type="entry name" value="CYCLOCHLOROTINE BIOSYNTHESIS PROTEIN O"/>
    <property type="match status" value="1"/>
</dbReference>
<gene>
    <name evidence="5" type="ORF">LLEC1_03575</name>
</gene>